<proteinExistence type="inferred from homology"/>
<dbReference type="PROSITE" id="PS51194">
    <property type="entry name" value="HELICASE_CTER"/>
    <property type="match status" value="1"/>
</dbReference>
<keyword evidence="6 15" id="KW-0347">Helicase</keyword>
<evidence type="ECO:0000256" key="7">
    <source>
        <dbReference type="ARBA" id="ARBA00022840"/>
    </source>
</evidence>
<dbReference type="Pfam" id="PF00270">
    <property type="entry name" value="DEAD"/>
    <property type="match status" value="1"/>
</dbReference>
<evidence type="ECO:0000259" key="16">
    <source>
        <dbReference type="PROSITE" id="PS51192"/>
    </source>
</evidence>
<dbReference type="GO" id="GO:0016787">
    <property type="term" value="F:hydrolase activity"/>
    <property type="evidence" value="ECO:0007669"/>
    <property type="project" value="UniProtKB-KW"/>
</dbReference>
<dbReference type="NCBIfam" id="NF008165">
    <property type="entry name" value="PRK10917.1-3"/>
    <property type="match status" value="1"/>
</dbReference>
<feature type="domain" description="Helicase ATP-binding" evidence="16">
    <location>
        <begin position="277"/>
        <end position="438"/>
    </location>
</feature>
<comment type="similarity">
    <text evidence="1 15">Belongs to the helicase family. RecG subfamily.</text>
</comment>
<comment type="caution">
    <text evidence="18">The sequence shown here is derived from an EMBL/GenBank/DDBJ whole genome shotgun (WGS) entry which is preliminary data.</text>
</comment>
<dbReference type="Pfam" id="PF17191">
    <property type="entry name" value="RecG_wedge"/>
    <property type="match status" value="1"/>
</dbReference>
<keyword evidence="19" id="KW-1185">Reference proteome</keyword>
<dbReference type="InterPro" id="IPR014001">
    <property type="entry name" value="Helicase_ATP-bd"/>
</dbReference>
<evidence type="ECO:0000256" key="11">
    <source>
        <dbReference type="ARBA" id="ARBA00023235"/>
    </source>
</evidence>
<evidence type="ECO:0000256" key="5">
    <source>
        <dbReference type="ARBA" id="ARBA00022801"/>
    </source>
</evidence>
<dbReference type="PANTHER" id="PTHR47964:SF1">
    <property type="entry name" value="ATP-DEPENDENT DNA HELICASE HOMOLOG RECG, CHLOROPLASTIC"/>
    <property type="match status" value="1"/>
</dbReference>
<dbReference type="Pfam" id="PF00271">
    <property type="entry name" value="Helicase_C"/>
    <property type="match status" value="1"/>
</dbReference>
<name>A0ABW8T372_9CLOT</name>
<evidence type="ECO:0000256" key="1">
    <source>
        <dbReference type="ARBA" id="ARBA00007504"/>
    </source>
</evidence>
<dbReference type="RefSeq" id="WP_406769449.1">
    <property type="nucleotide sequence ID" value="NZ_JBJHZZ010000004.1"/>
</dbReference>
<dbReference type="InterPro" id="IPR012340">
    <property type="entry name" value="NA-bd_OB-fold"/>
</dbReference>
<dbReference type="SUPFAM" id="SSF50249">
    <property type="entry name" value="Nucleic acid-binding proteins"/>
    <property type="match status" value="1"/>
</dbReference>
<evidence type="ECO:0000256" key="13">
    <source>
        <dbReference type="ARBA" id="ARBA00034808"/>
    </source>
</evidence>
<evidence type="ECO:0000256" key="12">
    <source>
        <dbReference type="ARBA" id="ARBA00034617"/>
    </source>
</evidence>
<dbReference type="EC" id="5.6.2.4" evidence="13 15"/>
<evidence type="ECO:0000256" key="9">
    <source>
        <dbReference type="ARBA" id="ARBA00023172"/>
    </source>
</evidence>
<evidence type="ECO:0000256" key="10">
    <source>
        <dbReference type="ARBA" id="ARBA00023204"/>
    </source>
</evidence>
<evidence type="ECO:0000313" key="18">
    <source>
        <dbReference type="EMBL" id="MFL0246988.1"/>
    </source>
</evidence>
<evidence type="ECO:0000256" key="6">
    <source>
        <dbReference type="ARBA" id="ARBA00022806"/>
    </source>
</evidence>
<evidence type="ECO:0000256" key="14">
    <source>
        <dbReference type="ARBA" id="ARBA00048988"/>
    </source>
</evidence>
<evidence type="ECO:0000256" key="3">
    <source>
        <dbReference type="ARBA" id="ARBA00022741"/>
    </source>
</evidence>
<gene>
    <name evidence="18" type="primary">recG</name>
    <name evidence="18" type="ORF">ACJDUG_08385</name>
</gene>
<keyword evidence="5 15" id="KW-0378">Hydrolase</keyword>
<keyword evidence="10 15" id="KW-0234">DNA repair</keyword>
<dbReference type="InterPro" id="IPR027417">
    <property type="entry name" value="P-loop_NTPase"/>
</dbReference>
<dbReference type="NCBIfam" id="NF008168">
    <property type="entry name" value="PRK10917.2-2"/>
    <property type="match status" value="1"/>
</dbReference>
<feature type="domain" description="Helicase C-terminal" evidence="17">
    <location>
        <begin position="447"/>
        <end position="617"/>
    </location>
</feature>
<dbReference type="InterPro" id="IPR033454">
    <property type="entry name" value="RecG_wedge"/>
</dbReference>
<reference evidence="18 19" key="1">
    <citation type="submission" date="2024-11" db="EMBL/GenBank/DDBJ databases">
        <authorList>
            <person name="Heng Y.C."/>
            <person name="Lim A.C.H."/>
            <person name="Lee J.K.Y."/>
            <person name="Kittelmann S."/>
        </authorList>
    </citation>
    <scope>NUCLEOTIDE SEQUENCE [LARGE SCALE GENOMIC DNA]</scope>
    <source>
        <strain evidence="18 19">WILCCON 0185</strain>
    </source>
</reference>
<dbReference type="InterPro" id="IPR001650">
    <property type="entry name" value="Helicase_C-like"/>
</dbReference>
<evidence type="ECO:0000313" key="19">
    <source>
        <dbReference type="Proteomes" id="UP001623591"/>
    </source>
</evidence>
<keyword evidence="7 15" id="KW-0067">ATP-binding</keyword>
<evidence type="ECO:0000256" key="4">
    <source>
        <dbReference type="ARBA" id="ARBA00022763"/>
    </source>
</evidence>
<protein>
    <recommendedName>
        <fullName evidence="2 15">ATP-dependent DNA helicase RecG</fullName>
        <ecNumber evidence="13 15">5.6.2.4</ecNumber>
    </recommendedName>
</protein>
<keyword evidence="9 15" id="KW-0233">DNA recombination</keyword>
<dbReference type="Pfam" id="PF19833">
    <property type="entry name" value="RecG_dom3_C"/>
    <property type="match status" value="1"/>
</dbReference>
<dbReference type="InterPro" id="IPR047112">
    <property type="entry name" value="RecG/Mfd"/>
</dbReference>
<dbReference type="SMART" id="SM00487">
    <property type="entry name" value="DEXDc"/>
    <property type="match status" value="1"/>
</dbReference>
<dbReference type="NCBIfam" id="TIGR00643">
    <property type="entry name" value="recG"/>
    <property type="match status" value="1"/>
</dbReference>
<dbReference type="SUPFAM" id="SSF52540">
    <property type="entry name" value="P-loop containing nucleoside triphosphate hydrolases"/>
    <property type="match status" value="2"/>
</dbReference>
<dbReference type="SMART" id="SM00490">
    <property type="entry name" value="HELICc"/>
    <property type="match status" value="2"/>
</dbReference>
<dbReference type="CDD" id="cd04488">
    <property type="entry name" value="RecG_wedge_OBF"/>
    <property type="match status" value="1"/>
</dbReference>
<dbReference type="Gene3D" id="2.40.50.140">
    <property type="entry name" value="Nucleic acid-binding proteins"/>
    <property type="match status" value="1"/>
</dbReference>
<dbReference type="InterPro" id="IPR011545">
    <property type="entry name" value="DEAD/DEAH_box_helicase_dom"/>
</dbReference>
<dbReference type="InterPro" id="IPR004609">
    <property type="entry name" value="ATP-dep_DNA_helicase_RecG"/>
</dbReference>
<evidence type="ECO:0000259" key="17">
    <source>
        <dbReference type="PROSITE" id="PS51194"/>
    </source>
</evidence>
<dbReference type="PANTHER" id="PTHR47964">
    <property type="entry name" value="ATP-DEPENDENT DNA HELICASE HOMOLOG RECG, CHLOROPLASTIC"/>
    <property type="match status" value="1"/>
</dbReference>
<evidence type="ECO:0000256" key="8">
    <source>
        <dbReference type="ARBA" id="ARBA00023125"/>
    </source>
</evidence>
<dbReference type="PROSITE" id="PS51192">
    <property type="entry name" value="HELICASE_ATP_BIND_1"/>
    <property type="match status" value="1"/>
</dbReference>
<comment type="function">
    <text evidence="15">Plays a critical role in recombination and DNA repair. Helps process Holliday junction intermediates to mature products by catalyzing branch migration. Has replication fork regression activity, unwinds stalled or blocked replication forks to make a HJ that can be resolved. Has a DNA unwinding activity characteristic of a DNA helicase with 3'-5' polarity.</text>
</comment>
<dbReference type="InterPro" id="IPR045562">
    <property type="entry name" value="RecG_dom3_C"/>
</dbReference>
<comment type="catalytic activity">
    <reaction evidence="14 15">
        <text>ATP + H2O = ADP + phosphate + H(+)</text>
        <dbReference type="Rhea" id="RHEA:13065"/>
        <dbReference type="ChEBI" id="CHEBI:15377"/>
        <dbReference type="ChEBI" id="CHEBI:15378"/>
        <dbReference type="ChEBI" id="CHEBI:30616"/>
        <dbReference type="ChEBI" id="CHEBI:43474"/>
        <dbReference type="ChEBI" id="CHEBI:456216"/>
        <dbReference type="EC" id="5.6.2.4"/>
    </reaction>
</comment>
<dbReference type="EMBL" id="JBJHZZ010000004">
    <property type="protein sequence ID" value="MFL0246988.1"/>
    <property type="molecule type" value="Genomic_DNA"/>
</dbReference>
<sequence length="686" mass="77754">MNIYEDISYLKGVGPKMQKLLNSLGIINIIDLILYFPRDYEKYYINSNGEKNISGSKIIINGIVVRIERDLRTKNGKVISTVVLKDKKGKFFKCKWFNQPYMKDKFIIDIPYTLSGKVQEFNGEKIIVNPSIIKDFKPINDLNSEKDTRFSPKYALKSGVTNNFLIKLISQILSKVDIVENLPEDLLKKYKLCNLNFAINNIHNPKSLEVLTMAQRRLKFQELFTYSLKILLLKEYVNNTKKGIAFKMSPDLKVLKASLPYALTNAQNRVIREILLDQKSMKQMNRLVQGDVGSGKTIVAIISIFNTIKNGYQAAFMAPTEILAAQHYIELNKILGKFNINISLLNGSVPKKQKDLIKEDIKSGNVQIVVGTHALLEESVEFNNLGLVVTDEQHRFGVMQRSKLFNKGQIIDVLVMTATPIPRTMSLFLYGDLDISVIDELPPGRQKIESSYLSENKKSKAYRFALEEIKKGRQVYVVCPLVEETESSELSSVEKLYNLLTNNYFKGIEIKMLHGKMSAADKNQIMDSFKKGDTKVLVSTTVIEVGINVPNATIMIIENAERFGLAQLHQLRGRVGRGEFKSYCILIANIKNETIKKRLDIIQNNTDGFKIAEEDLKIRGGGELFGFKQHGDTGLILADLINDFSMLKVANSEARNLLKSPEAKDIKVKEDIIKAMDNTSRFICFN</sequence>
<evidence type="ECO:0000256" key="15">
    <source>
        <dbReference type="RuleBase" id="RU363016"/>
    </source>
</evidence>
<evidence type="ECO:0000256" key="2">
    <source>
        <dbReference type="ARBA" id="ARBA00017846"/>
    </source>
</evidence>
<organism evidence="18 19">
    <name type="scientific">Candidatus Clostridium stratigraminis</name>
    <dbReference type="NCBI Taxonomy" id="3381661"/>
    <lineage>
        <taxon>Bacteria</taxon>
        <taxon>Bacillati</taxon>
        <taxon>Bacillota</taxon>
        <taxon>Clostridia</taxon>
        <taxon>Eubacteriales</taxon>
        <taxon>Clostridiaceae</taxon>
        <taxon>Clostridium</taxon>
    </lineage>
</organism>
<keyword evidence="11" id="KW-0413">Isomerase</keyword>
<keyword evidence="8" id="KW-0238">DNA-binding</keyword>
<dbReference type="CDD" id="cd17992">
    <property type="entry name" value="DEXHc_RecG"/>
    <property type="match status" value="1"/>
</dbReference>
<comment type="catalytic activity">
    <reaction evidence="12 15">
        <text>Couples ATP hydrolysis with the unwinding of duplex DNA by translocating in the 3'-5' direction.</text>
        <dbReference type="EC" id="5.6.2.4"/>
    </reaction>
</comment>
<dbReference type="Proteomes" id="UP001623591">
    <property type="component" value="Unassembled WGS sequence"/>
</dbReference>
<dbReference type="GO" id="GO:0003678">
    <property type="term" value="F:DNA helicase activity"/>
    <property type="evidence" value="ECO:0007669"/>
    <property type="project" value="UniProtKB-EC"/>
</dbReference>
<keyword evidence="4 15" id="KW-0227">DNA damage</keyword>
<accession>A0ABW8T372</accession>
<dbReference type="Gene3D" id="3.40.50.300">
    <property type="entry name" value="P-loop containing nucleotide triphosphate hydrolases"/>
    <property type="match status" value="2"/>
</dbReference>
<keyword evidence="3 15" id="KW-0547">Nucleotide-binding</keyword>